<evidence type="ECO:0000313" key="2">
    <source>
        <dbReference type="Proteomes" id="UP001243364"/>
    </source>
</evidence>
<dbReference type="Proteomes" id="UP001243364">
    <property type="component" value="Unassembled WGS sequence"/>
</dbReference>
<keyword evidence="2" id="KW-1185">Reference proteome</keyword>
<dbReference type="RefSeq" id="WP_307044672.1">
    <property type="nucleotide sequence ID" value="NZ_JAUSYA010000001.1"/>
</dbReference>
<reference evidence="1 2" key="1">
    <citation type="submission" date="2023-07" db="EMBL/GenBank/DDBJ databases">
        <title>Comparative genomics of wheat-associated soil bacteria to identify genetic determinants of phenazine resistance.</title>
        <authorList>
            <person name="Mouncey N."/>
        </authorList>
    </citation>
    <scope>NUCLEOTIDE SEQUENCE [LARGE SCALE GENOMIC DNA]</scope>
    <source>
        <strain evidence="1 2">W4I19-2</strain>
    </source>
</reference>
<proteinExistence type="predicted"/>
<protein>
    <submittedName>
        <fullName evidence="1">Uncharacterized protein</fullName>
    </submittedName>
</protein>
<accession>A0ABU0Q3D4</accession>
<comment type="caution">
    <text evidence="1">The sequence shown here is derived from an EMBL/GenBank/DDBJ whole genome shotgun (WGS) entry which is preliminary data.</text>
</comment>
<gene>
    <name evidence="1" type="ORF">QFZ56_004072</name>
</gene>
<dbReference type="EMBL" id="JAUSYA010000001">
    <property type="protein sequence ID" value="MDQ0685109.1"/>
    <property type="molecule type" value="Genomic_DNA"/>
</dbReference>
<evidence type="ECO:0000313" key="1">
    <source>
        <dbReference type="EMBL" id="MDQ0685109.1"/>
    </source>
</evidence>
<name>A0ABU0Q3D4_STRAH</name>
<sequence length="163" mass="17853">MTLADLLASVALTARLGPVHIGASWDDVTAALGEPREVVPMSRRSRRRSRLFGYGDLEVFVCPCREVRMVSVQTWTDTVVLPGHAGTFPGEPTHAEVVAALDRAACPWELDPDLTFRDQRTLRVPSTRAAFTFVVPEDGEPTLHVLGLPDDGHTCLEPSRPAR</sequence>
<organism evidence="1 2">
    <name type="scientific">Streptomyces achromogenes</name>
    <dbReference type="NCBI Taxonomy" id="67255"/>
    <lineage>
        <taxon>Bacteria</taxon>
        <taxon>Bacillati</taxon>
        <taxon>Actinomycetota</taxon>
        <taxon>Actinomycetes</taxon>
        <taxon>Kitasatosporales</taxon>
        <taxon>Streptomycetaceae</taxon>
        <taxon>Streptomyces</taxon>
    </lineage>
</organism>